<dbReference type="EMBL" id="BLXT01004484">
    <property type="protein sequence ID" value="GFO13281.1"/>
    <property type="molecule type" value="Genomic_DNA"/>
</dbReference>
<proteinExistence type="predicted"/>
<reference evidence="2 3" key="1">
    <citation type="journal article" date="2021" name="Elife">
        <title>Chloroplast acquisition without the gene transfer in kleptoplastic sea slugs, Plakobranchus ocellatus.</title>
        <authorList>
            <person name="Maeda T."/>
            <person name="Takahashi S."/>
            <person name="Yoshida T."/>
            <person name="Shimamura S."/>
            <person name="Takaki Y."/>
            <person name="Nagai Y."/>
            <person name="Toyoda A."/>
            <person name="Suzuki Y."/>
            <person name="Arimoto A."/>
            <person name="Ishii H."/>
            <person name="Satoh N."/>
            <person name="Nishiyama T."/>
            <person name="Hasebe M."/>
            <person name="Maruyama T."/>
            <person name="Minagawa J."/>
            <person name="Obokata J."/>
            <person name="Shigenobu S."/>
        </authorList>
    </citation>
    <scope>NUCLEOTIDE SEQUENCE [LARGE SCALE GENOMIC DNA]</scope>
</reference>
<evidence type="ECO:0000256" key="1">
    <source>
        <dbReference type="SAM" id="Coils"/>
    </source>
</evidence>
<organism evidence="2 3">
    <name type="scientific">Plakobranchus ocellatus</name>
    <dbReference type="NCBI Taxonomy" id="259542"/>
    <lineage>
        <taxon>Eukaryota</taxon>
        <taxon>Metazoa</taxon>
        <taxon>Spiralia</taxon>
        <taxon>Lophotrochozoa</taxon>
        <taxon>Mollusca</taxon>
        <taxon>Gastropoda</taxon>
        <taxon>Heterobranchia</taxon>
        <taxon>Euthyneura</taxon>
        <taxon>Panpulmonata</taxon>
        <taxon>Sacoglossa</taxon>
        <taxon>Placobranchoidea</taxon>
        <taxon>Plakobranchidae</taxon>
        <taxon>Plakobranchus</taxon>
    </lineage>
</organism>
<keyword evidence="1" id="KW-0175">Coiled coil</keyword>
<dbReference type="AlphaFoldDB" id="A0AAV4AYE5"/>
<accession>A0AAV4AYE5</accession>
<dbReference type="InterPro" id="IPR037689">
    <property type="entry name" value="BAG2"/>
</dbReference>
<feature type="coiled-coil region" evidence="1">
    <location>
        <begin position="26"/>
        <end position="60"/>
    </location>
</feature>
<evidence type="ECO:0000313" key="3">
    <source>
        <dbReference type="Proteomes" id="UP000735302"/>
    </source>
</evidence>
<evidence type="ECO:0000313" key="2">
    <source>
        <dbReference type="EMBL" id="GFO13281.1"/>
    </source>
</evidence>
<sequence length="209" mass="23841">MAEKSDNENCGSFAGTAENSFLSSYLDVVDSRIEDLRRQAAELLQERESLLTVLSQLEEETCVADRNDESQDHLATIERLRQRCEAIDIKVHTVRSPEQELAFSKVKTLIEELEHVCIFEDVEDDPDSYRQRAQCLLNACTSEPAQNGPIDYKFQSMILGCKLEDQKLVRHRLECLVEGRCHENFMEAHIGQEKQPQPVDCYDTNSSAS</sequence>
<dbReference type="PANTHER" id="PTHR12334:SF6">
    <property type="entry name" value="BAG FAMILY MOLECULAR CHAPERONE REGULATOR 2"/>
    <property type="match status" value="1"/>
</dbReference>
<dbReference type="PANTHER" id="PTHR12334">
    <property type="entry name" value="BAG FAMILY MOLECULAR CHAPERONE REGULATOR 2"/>
    <property type="match status" value="1"/>
</dbReference>
<dbReference type="GO" id="GO:0051087">
    <property type="term" value="F:protein-folding chaperone binding"/>
    <property type="evidence" value="ECO:0007669"/>
    <property type="project" value="InterPro"/>
</dbReference>
<protein>
    <submittedName>
        <fullName evidence="2">Bag family molecular chaperone regulator 2</fullName>
    </submittedName>
</protein>
<keyword evidence="3" id="KW-1185">Reference proteome</keyword>
<dbReference type="Gene3D" id="1.20.58.890">
    <property type="match status" value="1"/>
</dbReference>
<comment type="caution">
    <text evidence="2">The sequence shown here is derived from an EMBL/GenBank/DDBJ whole genome shotgun (WGS) entry which is preliminary data.</text>
</comment>
<name>A0AAV4AYE5_9GAST</name>
<dbReference type="Proteomes" id="UP000735302">
    <property type="component" value="Unassembled WGS sequence"/>
</dbReference>
<gene>
    <name evidence="2" type="ORF">PoB_003978600</name>
</gene>
<dbReference type="GO" id="GO:0000774">
    <property type="term" value="F:adenyl-nucleotide exchange factor activity"/>
    <property type="evidence" value="ECO:0007669"/>
    <property type="project" value="InterPro"/>
</dbReference>
<dbReference type="GO" id="GO:0050821">
    <property type="term" value="P:protein stabilization"/>
    <property type="evidence" value="ECO:0007669"/>
    <property type="project" value="TreeGrafter"/>
</dbReference>